<reference evidence="2" key="2">
    <citation type="submission" date="2021-01" db="EMBL/GenBank/DDBJ databases">
        <authorList>
            <person name="Schikora-Tamarit M.A."/>
        </authorList>
    </citation>
    <scope>NUCLEOTIDE SEQUENCE</scope>
    <source>
        <strain evidence="2">CBS2887</strain>
    </source>
</reference>
<feature type="compositionally biased region" description="Polar residues" evidence="1">
    <location>
        <begin position="1"/>
        <end position="11"/>
    </location>
</feature>
<evidence type="ECO:0000313" key="3">
    <source>
        <dbReference type="Proteomes" id="UP000774326"/>
    </source>
</evidence>
<dbReference type="EMBL" id="JAEUBG010002687">
    <property type="protein sequence ID" value="KAH3684150.1"/>
    <property type="molecule type" value="Genomic_DNA"/>
</dbReference>
<dbReference type="Proteomes" id="UP000774326">
    <property type="component" value="Unassembled WGS sequence"/>
</dbReference>
<comment type="caution">
    <text evidence="2">The sequence shown here is derived from an EMBL/GenBank/DDBJ whole genome shotgun (WGS) entry which is preliminary data.</text>
</comment>
<evidence type="ECO:0000313" key="2">
    <source>
        <dbReference type="EMBL" id="KAH3684150.1"/>
    </source>
</evidence>
<name>A0A9P8Q6S3_WICPI</name>
<feature type="compositionally biased region" description="Polar residues" evidence="1">
    <location>
        <begin position="39"/>
        <end position="68"/>
    </location>
</feature>
<protein>
    <submittedName>
        <fullName evidence="2">Uncharacterized protein</fullName>
    </submittedName>
</protein>
<sequence length="92" mass="10144">MEQERSGNSLSGRFERHEDRTQTNDTNTSTTDPNWNSTGSVSIVSNGWNDTSHDSGTGNSHGVTSGSSRRWHDFWRVSVKTGVVDVDANEDT</sequence>
<feature type="compositionally biased region" description="Basic and acidic residues" evidence="1">
    <location>
        <begin position="13"/>
        <end position="22"/>
    </location>
</feature>
<proteinExistence type="predicted"/>
<organism evidence="2 3">
    <name type="scientific">Wickerhamomyces pijperi</name>
    <name type="common">Yeast</name>
    <name type="synonym">Pichia pijperi</name>
    <dbReference type="NCBI Taxonomy" id="599730"/>
    <lineage>
        <taxon>Eukaryota</taxon>
        <taxon>Fungi</taxon>
        <taxon>Dikarya</taxon>
        <taxon>Ascomycota</taxon>
        <taxon>Saccharomycotina</taxon>
        <taxon>Saccharomycetes</taxon>
        <taxon>Phaffomycetales</taxon>
        <taxon>Wickerhamomycetaceae</taxon>
        <taxon>Wickerhamomyces</taxon>
    </lineage>
</organism>
<reference evidence="2" key="1">
    <citation type="journal article" date="2021" name="Open Biol.">
        <title>Shared evolutionary footprints suggest mitochondrial oxidative damage underlies multiple complex I losses in fungi.</title>
        <authorList>
            <person name="Schikora-Tamarit M.A."/>
            <person name="Marcet-Houben M."/>
            <person name="Nosek J."/>
            <person name="Gabaldon T."/>
        </authorList>
    </citation>
    <scope>NUCLEOTIDE SEQUENCE</scope>
    <source>
        <strain evidence="2">CBS2887</strain>
    </source>
</reference>
<feature type="compositionally biased region" description="Low complexity" evidence="1">
    <location>
        <begin position="23"/>
        <end position="38"/>
    </location>
</feature>
<accession>A0A9P8Q6S3</accession>
<dbReference type="AlphaFoldDB" id="A0A9P8Q6S3"/>
<gene>
    <name evidence="2" type="ORF">WICPIJ_004880</name>
</gene>
<evidence type="ECO:0000256" key="1">
    <source>
        <dbReference type="SAM" id="MobiDB-lite"/>
    </source>
</evidence>
<keyword evidence="3" id="KW-1185">Reference proteome</keyword>
<feature type="region of interest" description="Disordered" evidence="1">
    <location>
        <begin position="1"/>
        <end position="72"/>
    </location>
</feature>